<dbReference type="EMBL" id="WEGI01000004">
    <property type="protein sequence ID" value="MQY26800.1"/>
    <property type="molecule type" value="Genomic_DNA"/>
</dbReference>
<evidence type="ECO:0008006" key="3">
    <source>
        <dbReference type="Google" id="ProtNLM"/>
    </source>
</evidence>
<proteinExistence type="predicted"/>
<protein>
    <recommendedName>
        <fullName evidence="3">Peptide chain release factor 1</fullName>
    </recommendedName>
</protein>
<dbReference type="Pfam" id="PF18844">
    <property type="entry name" value="baeRF_family2"/>
    <property type="match status" value="1"/>
</dbReference>
<dbReference type="AlphaFoldDB" id="A0A7K0DM06"/>
<evidence type="ECO:0000313" key="1">
    <source>
        <dbReference type="EMBL" id="MQY26800.1"/>
    </source>
</evidence>
<dbReference type="OrthoDB" id="5179393at2"/>
<comment type="caution">
    <text evidence="1">The sequence shown here is derived from an EMBL/GenBank/DDBJ whole genome shotgun (WGS) entry which is preliminary data.</text>
</comment>
<accession>A0A7K0DM06</accession>
<dbReference type="Proteomes" id="UP000431401">
    <property type="component" value="Unassembled WGS sequence"/>
</dbReference>
<dbReference type="InterPro" id="IPR040701">
    <property type="entry name" value="Bact_RF_family2"/>
</dbReference>
<evidence type="ECO:0000313" key="2">
    <source>
        <dbReference type="Proteomes" id="UP000431401"/>
    </source>
</evidence>
<dbReference type="RefSeq" id="WP_153341199.1">
    <property type="nucleotide sequence ID" value="NZ_WEGI01000004.1"/>
</dbReference>
<gene>
    <name evidence="1" type="ORF">NRB56_23730</name>
</gene>
<reference evidence="1 2" key="1">
    <citation type="submission" date="2019-10" db="EMBL/GenBank/DDBJ databases">
        <title>Nocardia macrotermitis sp. nov. and Nocardia aurantia sp. nov., isolated from the gut of fungus growing-termite Macrotermes natalensis.</title>
        <authorList>
            <person name="Benndorf R."/>
            <person name="Schwitalla J."/>
            <person name="Martin K."/>
            <person name="De Beer W."/>
            <person name="Kaster A.-K."/>
            <person name="Vollmers J."/>
            <person name="Poulsen M."/>
            <person name="Beemelmanns C."/>
        </authorList>
    </citation>
    <scope>NUCLEOTIDE SEQUENCE [LARGE SCALE GENOMIC DNA]</scope>
    <source>
        <strain evidence="1 2">RB56</strain>
    </source>
</reference>
<keyword evidence="2" id="KW-1185">Reference proteome</keyword>
<sequence length="331" mass="35164">MPDPTLRELADHEGPFASVYVDNTHDTEDAAAQQRLRRRAVRAELSEKGATPAILDAVDDALSAGTPGRCGRAVITDRRSVVIAETLRTPPPQQVVRLSPLPYLLPLLALREPVVPYVVAVVDDDGADLSGADAYGQRLARTVRGDNVAATAREVTRLADRARASLILLAGDVTPRAAVCEAIAPRNRRIVQLGAASRATGRGAADLDEEIHRTLQEDADQRRRALADLFDRELGRTDGLAEQGVSGISAAIRAANVDTLLVDAAALGDRTVCVGSDPTQVRPLDSAREHTRRRRADEALPLAALAARADVITCVGDHSPADGVGALLRHG</sequence>
<organism evidence="1 2">
    <name type="scientific">Nocardia aurantia</name>
    <dbReference type="NCBI Taxonomy" id="2585199"/>
    <lineage>
        <taxon>Bacteria</taxon>
        <taxon>Bacillati</taxon>
        <taxon>Actinomycetota</taxon>
        <taxon>Actinomycetes</taxon>
        <taxon>Mycobacteriales</taxon>
        <taxon>Nocardiaceae</taxon>
        <taxon>Nocardia</taxon>
    </lineage>
</organism>
<name>A0A7K0DM06_9NOCA</name>